<dbReference type="Proteomes" id="UP000282076">
    <property type="component" value="Unassembled WGS sequence"/>
</dbReference>
<evidence type="ECO:0000313" key="4">
    <source>
        <dbReference type="EMBL" id="RKP55545.1"/>
    </source>
</evidence>
<dbReference type="InterPro" id="IPR000182">
    <property type="entry name" value="GNAT_dom"/>
</dbReference>
<comment type="caution">
    <text evidence="4">The sequence shown here is derived from an EMBL/GenBank/DDBJ whole genome shotgun (WGS) entry which is preliminary data.</text>
</comment>
<dbReference type="Gene3D" id="3.40.630.30">
    <property type="match status" value="1"/>
</dbReference>
<keyword evidence="5" id="KW-1185">Reference proteome</keyword>
<evidence type="ECO:0000313" key="5">
    <source>
        <dbReference type="Proteomes" id="UP000282076"/>
    </source>
</evidence>
<dbReference type="OrthoDB" id="9796381at2"/>
<evidence type="ECO:0000256" key="2">
    <source>
        <dbReference type="ARBA" id="ARBA00023315"/>
    </source>
</evidence>
<dbReference type="RefSeq" id="WP_120976393.1">
    <property type="nucleotide sequence ID" value="NZ_RBZM01000004.1"/>
</dbReference>
<dbReference type="PANTHER" id="PTHR43877:SF2">
    <property type="entry name" value="AMINOALKYLPHOSPHONATE N-ACETYLTRANSFERASE-RELATED"/>
    <property type="match status" value="1"/>
</dbReference>
<dbReference type="AlphaFoldDB" id="A0A494XY70"/>
<dbReference type="PANTHER" id="PTHR43877">
    <property type="entry name" value="AMINOALKYLPHOSPHONATE N-ACETYLTRANSFERASE-RELATED-RELATED"/>
    <property type="match status" value="1"/>
</dbReference>
<reference evidence="4 5" key="1">
    <citation type="submission" date="2018-10" db="EMBL/GenBank/DDBJ databases">
        <title>Cohnella sp. M2MS4P-1, whole genome shotgun sequence.</title>
        <authorList>
            <person name="Tuo L."/>
        </authorList>
    </citation>
    <scope>NUCLEOTIDE SEQUENCE [LARGE SCALE GENOMIC DNA]</scope>
    <source>
        <strain evidence="4 5">M2MS4P-1</strain>
    </source>
</reference>
<name>A0A494XY70_9BACL</name>
<sequence length="171" mass="20165">MIQITRPNPTDIHLIFEIYQQCMIDLEKQNIHQWNDHYPNQGNIEEDLRNNSIYIAKYNQEIVGVVSFDDQDFQEYQTVDWKDKEGRFAVIHRLAVKPTYQGLGIAKTLMQFAYDRCSEQKYGSIRLDVFGANEKAVLFYHKLGFETRGEVYFDGRTSLFYCMEKEIASPK</sequence>
<protein>
    <submittedName>
        <fullName evidence="4">GNAT family N-acetyltransferase</fullName>
    </submittedName>
</protein>
<dbReference type="CDD" id="cd04301">
    <property type="entry name" value="NAT_SF"/>
    <property type="match status" value="1"/>
</dbReference>
<accession>A0A494XY70</accession>
<dbReference type="GO" id="GO:0016747">
    <property type="term" value="F:acyltransferase activity, transferring groups other than amino-acyl groups"/>
    <property type="evidence" value="ECO:0007669"/>
    <property type="project" value="InterPro"/>
</dbReference>
<gene>
    <name evidence="4" type="ORF">D7Z26_10195</name>
</gene>
<dbReference type="EMBL" id="RBZM01000004">
    <property type="protein sequence ID" value="RKP55545.1"/>
    <property type="molecule type" value="Genomic_DNA"/>
</dbReference>
<keyword evidence="1 4" id="KW-0808">Transferase</keyword>
<dbReference type="PROSITE" id="PS51186">
    <property type="entry name" value="GNAT"/>
    <property type="match status" value="1"/>
</dbReference>
<keyword evidence="2" id="KW-0012">Acyltransferase</keyword>
<dbReference type="InterPro" id="IPR050832">
    <property type="entry name" value="Bact_Acetyltransf"/>
</dbReference>
<proteinExistence type="predicted"/>
<feature type="domain" description="N-acetyltransferase" evidence="3">
    <location>
        <begin position="2"/>
        <end position="168"/>
    </location>
</feature>
<dbReference type="SUPFAM" id="SSF55729">
    <property type="entry name" value="Acyl-CoA N-acyltransferases (Nat)"/>
    <property type="match status" value="1"/>
</dbReference>
<dbReference type="Pfam" id="PF00583">
    <property type="entry name" value="Acetyltransf_1"/>
    <property type="match status" value="1"/>
</dbReference>
<dbReference type="InterPro" id="IPR016181">
    <property type="entry name" value="Acyl_CoA_acyltransferase"/>
</dbReference>
<evidence type="ECO:0000256" key="1">
    <source>
        <dbReference type="ARBA" id="ARBA00022679"/>
    </source>
</evidence>
<organism evidence="4 5">
    <name type="scientific">Cohnella endophytica</name>
    <dbReference type="NCBI Taxonomy" id="2419778"/>
    <lineage>
        <taxon>Bacteria</taxon>
        <taxon>Bacillati</taxon>
        <taxon>Bacillota</taxon>
        <taxon>Bacilli</taxon>
        <taxon>Bacillales</taxon>
        <taxon>Paenibacillaceae</taxon>
        <taxon>Cohnella</taxon>
    </lineage>
</organism>
<evidence type="ECO:0000259" key="3">
    <source>
        <dbReference type="PROSITE" id="PS51186"/>
    </source>
</evidence>